<dbReference type="Proteomes" id="UP001139158">
    <property type="component" value="Unassembled WGS sequence"/>
</dbReference>
<reference evidence="2" key="1">
    <citation type="submission" date="2021-10" db="EMBL/GenBank/DDBJ databases">
        <title>Novel species in genus Arthrobacter.</title>
        <authorList>
            <person name="Liu Y."/>
        </authorList>
    </citation>
    <scope>NUCLEOTIDE SEQUENCE</scope>
    <source>
        <strain evidence="2">Zg-Y453</strain>
    </source>
</reference>
<name>A0A9X1MB70_9MICC</name>
<dbReference type="CDD" id="cd11614">
    <property type="entry name" value="SAF_CpaB_FlgA_like"/>
    <property type="match status" value="1"/>
</dbReference>
<comment type="caution">
    <text evidence="2">The sequence shown here is derived from an EMBL/GenBank/DDBJ whole genome shotgun (WGS) entry which is preliminary data.</text>
</comment>
<dbReference type="SMART" id="SM00858">
    <property type="entry name" value="SAF"/>
    <property type="match status" value="1"/>
</dbReference>
<evidence type="ECO:0000313" key="3">
    <source>
        <dbReference type="Proteomes" id="UP001139158"/>
    </source>
</evidence>
<keyword evidence="3" id="KW-1185">Reference proteome</keyword>
<protein>
    <submittedName>
        <fullName evidence="2">SAF domain-containing protein</fullName>
    </submittedName>
</protein>
<gene>
    <name evidence="2" type="ORF">LJ757_02985</name>
</gene>
<organism evidence="2 3">
    <name type="scientific">Arthrobacter caoxuetaonis</name>
    <dbReference type="NCBI Taxonomy" id="2886935"/>
    <lineage>
        <taxon>Bacteria</taxon>
        <taxon>Bacillati</taxon>
        <taxon>Actinomycetota</taxon>
        <taxon>Actinomycetes</taxon>
        <taxon>Micrococcales</taxon>
        <taxon>Micrococcaceae</taxon>
        <taxon>Arthrobacter</taxon>
    </lineage>
</organism>
<accession>A0A9X1MB70</accession>
<dbReference type="EMBL" id="JAJFZV010000001">
    <property type="protein sequence ID" value="MCC3296769.1"/>
    <property type="molecule type" value="Genomic_DNA"/>
</dbReference>
<evidence type="ECO:0000313" key="2">
    <source>
        <dbReference type="EMBL" id="MCC3296769.1"/>
    </source>
</evidence>
<dbReference type="InterPro" id="IPR013974">
    <property type="entry name" value="SAF"/>
</dbReference>
<evidence type="ECO:0000259" key="1">
    <source>
        <dbReference type="SMART" id="SM00858"/>
    </source>
</evidence>
<proteinExistence type="predicted"/>
<sequence>MSLKTAVPQAPAQRLKKPSWKDPRLLVGILLVLASVAGVTALVAGAEKSTNVLVAARDLPVGTALETDDFDVVPVRLGTLEGAYMPAGEKIPDGAVAGALIRSGELLVRADLATSDQLDRKPLGLDVETPLPSGIRSGDRVDVWASLPDGRNGFSEPRKLLEAAEISEIAVAESVIAGPDATRLLVLVEDADLPALLGALSNQAKIAVVPNPSLR</sequence>
<dbReference type="AlphaFoldDB" id="A0A9X1MB70"/>
<dbReference type="RefSeq" id="WP_227894497.1">
    <property type="nucleotide sequence ID" value="NZ_CP099466.1"/>
</dbReference>
<dbReference type="Pfam" id="PF08666">
    <property type="entry name" value="SAF"/>
    <property type="match status" value="1"/>
</dbReference>
<feature type="domain" description="SAF" evidence="1">
    <location>
        <begin position="50"/>
        <end position="113"/>
    </location>
</feature>